<organism evidence="2 3">
    <name type="scientific">Paenibacillus pasadenensis</name>
    <dbReference type="NCBI Taxonomy" id="217090"/>
    <lineage>
        <taxon>Bacteria</taxon>
        <taxon>Bacillati</taxon>
        <taxon>Bacillota</taxon>
        <taxon>Bacilli</taxon>
        <taxon>Bacillales</taxon>
        <taxon>Paenibacillaceae</taxon>
        <taxon>Paenibacillus</taxon>
    </lineage>
</organism>
<dbReference type="Pfam" id="PF13416">
    <property type="entry name" value="SBP_bac_8"/>
    <property type="match status" value="1"/>
</dbReference>
<dbReference type="Proteomes" id="UP000234789">
    <property type="component" value="Unassembled WGS sequence"/>
</dbReference>
<dbReference type="CDD" id="cd14748">
    <property type="entry name" value="PBP2_UgpB"/>
    <property type="match status" value="1"/>
</dbReference>
<dbReference type="EMBL" id="NFEZ01000003">
    <property type="protein sequence ID" value="PLT47115.1"/>
    <property type="molecule type" value="Genomic_DNA"/>
</dbReference>
<proteinExistence type="predicted"/>
<dbReference type="Gene3D" id="3.40.190.10">
    <property type="entry name" value="Periplasmic binding protein-like II"/>
    <property type="match status" value="1"/>
</dbReference>
<keyword evidence="3" id="KW-1185">Reference proteome</keyword>
<dbReference type="SUPFAM" id="SSF53850">
    <property type="entry name" value="Periplasmic binding protein-like II"/>
    <property type="match status" value="1"/>
</dbReference>
<feature type="compositionally biased region" description="Low complexity" evidence="1">
    <location>
        <begin position="35"/>
        <end position="47"/>
    </location>
</feature>
<gene>
    <name evidence="2" type="ORF">B8V81_1339</name>
</gene>
<comment type="caution">
    <text evidence="2">The sequence shown here is derived from an EMBL/GenBank/DDBJ whole genome shotgun (WGS) entry which is preliminary data.</text>
</comment>
<dbReference type="InterPro" id="IPR006059">
    <property type="entry name" value="SBP"/>
</dbReference>
<protein>
    <submittedName>
        <fullName evidence="2">N-Acetyl-D-glucosamine ABC transport system, sugar-binding protein</fullName>
    </submittedName>
</protein>
<feature type="region of interest" description="Disordered" evidence="1">
    <location>
        <begin position="1"/>
        <end position="54"/>
    </location>
</feature>
<dbReference type="PANTHER" id="PTHR43649:SF12">
    <property type="entry name" value="DIACETYLCHITOBIOSE BINDING PROTEIN DASA"/>
    <property type="match status" value="1"/>
</dbReference>
<dbReference type="PANTHER" id="PTHR43649">
    <property type="entry name" value="ARABINOSE-BINDING PROTEIN-RELATED"/>
    <property type="match status" value="1"/>
</dbReference>
<reference evidence="2 3" key="1">
    <citation type="submission" date="2017-05" db="EMBL/GenBank/DDBJ databases">
        <title>Functional genome analysis of Paenibacillus pasadenensis strain R16: insights on endophytic life style and antifungal activity.</title>
        <authorList>
            <person name="Passera A."/>
            <person name="Marcolungo L."/>
            <person name="Casati P."/>
            <person name="Brasca M."/>
            <person name="Quaglino F."/>
            <person name="Delledonne M."/>
        </authorList>
    </citation>
    <scope>NUCLEOTIDE SEQUENCE [LARGE SCALE GENOMIC DNA]</scope>
    <source>
        <strain evidence="2 3">R16</strain>
    </source>
</reference>
<evidence type="ECO:0000313" key="3">
    <source>
        <dbReference type="Proteomes" id="UP000234789"/>
    </source>
</evidence>
<feature type="compositionally biased region" description="Gly residues" evidence="1">
    <location>
        <begin position="1"/>
        <end position="10"/>
    </location>
</feature>
<dbReference type="AlphaFoldDB" id="A0A2N5N9W9"/>
<accession>A0A2N5N9W9</accession>
<dbReference type="RefSeq" id="WP_240479027.1">
    <property type="nucleotide sequence ID" value="NZ_BIMM01000039.1"/>
</dbReference>
<evidence type="ECO:0000313" key="2">
    <source>
        <dbReference type="EMBL" id="PLT47115.1"/>
    </source>
</evidence>
<feature type="compositionally biased region" description="Basic and acidic residues" evidence="1">
    <location>
        <begin position="17"/>
        <end position="29"/>
    </location>
</feature>
<dbReference type="InterPro" id="IPR050490">
    <property type="entry name" value="Bact_solute-bd_prot1"/>
</dbReference>
<sequence length="494" mass="53700">MRSGGQLGRSGGRHGWKREGGSMDCEAGKARRSGARAAGDGGRSAWKGSGGWRGWKGSGGWRGWIGRRGWRRLGWAAAAAALLAAGCSGAAEPQPDPGPAVEPIVLEYWTPFSGGDNIFMTDIVEAFNSEHPDIRVEQINSRLDDYYSRLRTAILAGNAPDLAIVHATNLPQFVQNGYIERLDEPAAAAGLDWSQFNANIVESTLYEQAHYAVPLDTHALVLYANQAHLRRAGLLGDDGKPLLEPGKEGFLRFLERLKASSPPGVAPLALPSTRIDSVWLWWSLYNQMDGGGAFYSADGGKAVFDNPQALEALELVDSLYRKELIPSGINDAFQLFHDGDAALLVTGMWGTGAFEQAPGLELSVVPFPVLYDHAAVWGDTHTLALPAKAGLTPEKRAAALTFAKWAVEHGDLWAKAGHVPSSSQVVASEAYARLKFRSDYAEVANDVAYWPRQVKQWSMIELLIKEWERMIYRQQTPAEALRRAQAAVDAALAK</sequence>
<evidence type="ECO:0000256" key="1">
    <source>
        <dbReference type="SAM" id="MobiDB-lite"/>
    </source>
</evidence>
<name>A0A2N5N9W9_9BACL</name>